<gene>
    <name evidence="1" type="ORF">CLV67_104544</name>
</gene>
<dbReference type="Proteomes" id="UP000239415">
    <property type="component" value="Unassembled WGS sequence"/>
</dbReference>
<organism evidence="1 2">
    <name type="scientific">Actinoplanes italicus</name>
    <dbReference type="NCBI Taxonomy" id="113567"/>
    <lineage>
        <taxon>Bacteria</taxon>
        <taxon>Bacillati</taxon>
        <taxon>Actinomycetota</taxon>
        <taxon>Actinomycetes</taxon>
        <taxon>Micromonosporales</taxon>
        <taxon>Micromonosporaceae</taxon>
        <taxon>Actinoplanes</taxon>
    </lineage>
</organism>
<keyword evidence="2" id="KW-1185">Reference proteome</keyword>
<dbReference type="InterPro" id="IPR011717">
    <property type="entry name" value="TPR-4"/>
</dbReference>
<evidence type="ECO:0000313" key="1">
    <source>
        <dbReference type="EMBL" id="PRX23016.1"/>
    </source>
</evidence>
<proteinExistence type="predicted"/>
<dbReference type="InterPro" id="IPR011990">
    <property type="entry name" value="TPR-like_helical_dom_sf"/>
</dbReference>
<name>A0A2T0KHV6_9ACTN</name>
<evidence type="ECO:0000313" key="2">
    <source>
        <dbReference type="Proteomes" id="UP000239415"/>
    </source>
</evidence>
<protein>
    <submittedName>
        <fullName evidence="1">Tetratricopeptide repeat protein</fullName>
    </submittedName>
</protein>
<dbReference type="EMBL" id="PVMZ01000004">
    <property type="protein sequence ID" value="PRX23016.1"/>
    <property type="molecule type" value="Genomic_DNA"/>
</dbReference>
<dbReference type="InterPro" id="IPR019734">
    <property type="entry name" value="TPR_rpt"/>
</dbReference>
<dbReference type="Gene3D" id="1.25.40.10">
    <property type="entry name" value="Tetratricopeptide repeat domain"/>
    <property type="match status" value="3"/>
</dbReference>
<dbReference type="GO" id="GO:0042802">
    <property type="term" value="F:identical protein binding"/>
    <property type="evidence" value="ECO:0007669"/>
    <property type="project" value="InterPro"/>
</dbReference>
<dbReference type="Pfam" id="PF07721">
    <property type="entry name" value="TPR_4"/>
    <property type="match status" value="3"/>
</dbReference>
<reference evidence="1 2" key="1">
    <citation type="submission" date="2018-03" db="EMBL/GenBank/DDBJ databases">
        <title>Genomic Encyclopedia of Archaeal and Bacterial Type Strains, Phase II (KMG-II): from individual species to whole genera.</title>
        <authorList>
            <person name="Goeker M."/>
        </authorList>
    </citation>
    <scope>NUCLEOTIDE SEQUENCE [LARGE SCALE GENOMIC DNA]</scope>
    <source>
        <strain evidence="1 2">DSM 43146</strain>
    </source>
</reference>
<accession>A0A2T0KHV6</accession>
<dbReference type="SUPFAM" id="SSF48452">
    <property type="entry name" value="TPR-like"/>
    <property type="match status" value="1"/>
</dbReference>
<comment type="caution">
    <text evidence="1">The sequence shown here is derived from an EMBL/GenBank/DDBJ whole genome shotgun (WGS) entry which is preliminary data.</text>
</comment>
<dbReference type="AlphaFoldDB" id="A0A2T0KHV6"/>
<dbReference type="Pfam" id="PF13174">
    <property type="entry name" value="TPR_6"/>
    <property type="match status" value="1"/>
</dbReference>
<sequence length="416" mass="45506">MVRLLVEHDRLDILRTEADSGDWQCGDALGSELLRRGETEAALAVYRGFAGSGWGAACHRIATILENEHGMDRAIEFLRPYADAGQRNAVHDLALLLGRQGRLDEVLTLLQPCLTDWFLVSALVEATAGGDRDDEVTAALMDLSGPHNATQSLATVLERQGRLDEAIAVLRKAPRGSVDDIERLADLLAKDGRESELRDLVAGDGAEHAAYRLADLLEEQGRVAEAVAALRPFAEDGNTDVAGALADLFLRQGRIDDATEVLYAGIRSEGGAHGCTRARLWTMLIEAGRLDEALRLLGELERDFEGQEENLQDRIWLLQELGRDEEVLALLRAHPRAGEGYWLCRQAAVLTRIGRADEAIELLRPYATSYFVGDDLAALLIRRGDVDEAMAVVRGREPLDLGPDPWAGLGLERAAQ</sequence>